<name>A0AAV8VKZ2_9CUCU</name>
<dbReference type="InterPro" id="IPR000477">
    <property type="entry name" value="RT_dom"/>
</dbReference>
<dbReference type="Gene3D" id="3.30.70.270">
    <property type="match status" value="1"/>
</dbReference>
<proteinExistence type="predicted"/>
<feature type="domain" description="Reverse transcriptase" evidence="1">
    <location>
        <begin position="41"/>
        <end position="314"/>
    </location>
</feature>
<comment type="caution">
    <text evidence="3">The sequence shown here is derived from an EMBL/GenBank/DDBJ whole genome shotgun (WGS) entry which is preliminary data.</text>
</comment>
<dbReference type="InterPro" id="IPR043128">
    <property type="entry name" value="Rev_trsase/Diguanyl_cyclase"/>
</dbReference>
<dbReference type="EMBL" id="JANEYG010000069">
    <property type="protein sequence ID" value="KAJ8914541.1"/>
    <property type="molecule type" value="Genomic_DNA"/>
</dbReference>
<gene>
    <name evidence="3" type="ORF">NQ315_010005</name>
</gene>
<dbReference type="InterPro" id="IPR002156">
    <property type="entry name" value="RNaseH_domain"/>
</dbReference>
<dbReference type="Gene3D" id="3.10.10.10">
    <property type="entry name" value="HIV Type 1 Reverse Transcriptase, subunit A, domain 1"/>
    <property type="match status" value="1"/>
</dbReference>
<dbReference type="InterPro" id="IPR043502">
    <property type="entry name" value="DNA/RNA_pol_sf"/>
</dbReference>
<dbReference type="GO" id="GO:0042575">
    <property type="term" value="C:DNA polymerase complex"/>
    <property type="evidence" value="ECO:0007669"/>
    <property type="project" value="UniProtKB-ARBA"/>
</dbReference>
<protein>
    <submittedName>
        <fullName evidence="3">Uncharacterized protein</fullName>
    </submittedName>
</protein>
<dbReference type="InterPro" id="IPR052560">
    <property type="entry name" value="RdDP_mobile_element"/>
</dbReference>
<accession>A0AAV8VKZ2</accession>
<dbReference type="PANTHER" id="PTHR36688:SF1">
    <property type="entry name" value="ENDONUCLEASE_EXONUCLEASE_PHOSPHATASE DOMAIN-CONTAINING PROTEIN"/>
    <property type="match status" value="1"/>
</dbReference>
<evidence type="ECO:0000259" key="2">
    <source>
        <dbReference type="PROSITE" id="PS50879"/>
    </source>
</evidence>
<dbReference type="Proteomes" id="UP001159042">
    <property type="component" value="Unassembled WGS sequence"/>
</dbReference>
<evidence type="ECO:0000313" key="4">
    <source>
        <dbReference type="Proteomes" id="UP001159042"/>
    </source>
</evidence>
<dbReference type="GO" id="GO:0003676">
    <property type="term" value="F:nucleic acid binding"/>
    <property type="evidence" value="ECO:0007669"/>
    <property type="project" value="InterPro"/>
</dbReference>
<dbReference type="PROSITE" id="PS50878">
    <property type="entry name" value="RT_POL"/>
    <property type="match status" value="1"/>
</dbReference>
<dbReference type="Gene3D" id="3.30.420.10">
    <property type="entry name" value="Ribonuclease H-like superfamily/Ribonuclease H"/>
    <property type="match status" value="1"/>
</dbReference>
<dbReference type="Pfam" id="PF00078">
    <property type="entry name" value="RVT_1"/>
    <property type="match status" value="1"/>
</dbReference>
<dbReference type="SUPFAM" id="SSF53098">
    <property type="entry name" value="Ribonuclease H-like"/>
    <property type="match status" value="1"/>
</dbReference>
<evidence type="ECO:0000313" key="3">
    <source>
        <dbReference type="EMBL" id="KAJ8914541.1"/>
    </source>
</evidence>
<keyword evidence="4" id="KW-1185">Reference proteome</keyword>
<reference evidence="3 4" key="1">
    <citation type="journal article" date="2023" name="Insect Mol. Biol.">
        <title>Genome sequencing provides insights into the evolution of gene families encoding plant cell wall-degrading enzymes in longhorned beetles.</title>
        <authorList>
            <person name="Shin N.R."/>
            <person name="Okamura Y."/>
            <person name="Kirsch R."/>
            <person name="Pauchet Y."/>
        </authorList>
    </citation>
    <scope>NUCLEOTIDE SEQUENCE [LARGE SCALE GENOMIC DNA]</scope>
    <source>
        <strain evidence="3">EAD_L_NR</strain>
    </source>
</reference>
<dbReference type="PROSITE" id="PS50879">
    <property type="entry name" value="RNASE_H_1"/>
    <property type="match status" value="1"/>
</dbReference>
<sequence length="658" mass="74478">MKIALRNKKDSSPGLDRITYSMLQNLPEPAGSSLLDTYNAILKNEIPVPDIWKAQLVTPIPKAQKNQNTVSGWRPITLSCCPGKILETMVKNRLEWELENKGLLNPYQTGFRRGKGTYDHLINIYTTIQSKICASQKVIVVLLDITSAYDNVRIPKLISKVISHGAPNDLVHLIRQFLTNRKIYVKDPNSAESIGPRYTNQGVPQGSPLSPLLYNIYTNSLQDCCEENVKILQYADDIAIITAASDLQQSLNKTNMVLDNVAQFLFEHGLPLASHKSQAILFQRGGNPNPPGNLQINNETIPWQTEIKYLGVKFDCKLSWKPHIEMHLPCYEIPYEVQVDEINYKDLGLSKENNNKEEFLRVANREWSDWTWIFTDASKDTENNTGIGVFAADTINFAARIPPFHDICSAETIALNYAMEKVIDKRIRRAIIFSDSKSALQKITSSGIQSKNDYRQLVTKQIITEARLNSTEIELAWIPSHSHISGNERADFLANLGTTLQPTNAPLADHKEFFPIYKENLRNSWVSRFTTISKIKGKNYAASVKTPYTTPWFKTMKATRKEITTLVRIRSNHCSVPAHLNRIGVKDTPNCRCGETGDIAHVFLRCPQNQHNINTLYSKIAQQNTQYPLSLHDFFFNNLSLARIKSITEFIQASGLCI</sequence>
<dbReference type="AlphaFoldDB" id="A0AAV8VKZ2"/>
<evidence type="ECO:0000259" key="1">
    <source>
        <dbReference type="PROSITE" id="PS50878"/>
    </source>
</evidence>
<dbReference type="InterPro" id="IPR036397">
    <property type="entry name" value="RNaseH_sf"/>
</dbReference>
<feature type="domain" description="RNase H type-1" evidence="2">
    <location>
        <begin position="367"/>
        <end position="499"/>
    </location>
</feature>
<dbReference type="CDD" id="cd09276">
    <property type="entry name" value="Rnase_HI_RT_non_LTR"/>
    <property type="match status" value="1"/>
</dbReference>
<dbReference type="InterPro" id="IPR012337">
    <property type="entry name" value="RNaseH-like_sf"/>
</dbReference>
<organism evidence="3 4">
    <name type="scientific">Exocentrus adspersus</name>
    <dbReference type="NCBI Taxonomy" id="1586481"/>
    <lineage>
        <taxon>Eukaryota</taxon>
        <taxon>Metazoa</taxon>
        <taxon>Ecdysozoa</taxon>
        <taxon>Arthropoda</taxon>
        <taxon>Hexapoda</taxon>
        <taxon>Insecta</taxon>
        <taxon>Pterygota</taxon>
        <taxon>Neoptera</taxon>
        <taxon>Endopterygota</taxon>
        <taxon>Coleoptera</taxon>
        <taxon>Polyphaga</taxon>
        <taxon>Cucujiformia</taxon>
        <taxon>Chrysomeloidea</taxon>
        <taxon>Cerambycidae</taxon>
        <taxon>Lamiinae</taxon>
        <taxon>Acanthocinini</taxon>
        <taxon>Exocentrus</taxon>
    </lineage>
</organism>
<dbReference type="PANTHER" id="PTHR36688">
    <property type="entry name" value="ENDO/EXONUCLEASE/PHOSPHATASE DOMAIN-CONTAINING PROTEIN"/>
    <property type="match status" value="1"/>
</dbReference>
<dbReference type="CDD" id="cd01650">
    <property type="entry name" value="RT_nLTR_like"/>
    <property type="match status" value="1"/>
</dbReference>
<dbReference type="GO" id="GO:0071897">
    <property type="term" value="P:DNA biosynthetic process"/>
    <property type="evidence" value="ECO:0007669"/>
    <property type="project" value="UniProtKB-ARBA"/>
</dbReference>
<dbReference type="Pfam" id="PF00075">
    <property type="entry name" value="RNase_H"/>
    <property type="match status" value="1"/>
</dbReference>
<dbReference type="SUPFAM" id="SSF56672">
    <property type="entry name" value="DNA/RNA polymerases"/>
    <property type="match status" value="1"/>
</dbReference>
<dbReference type="GO" id="GO:0004523">
    <property type="term" value="F:RNA-DNA hybrid ribonuclease activity"/>
    <property type="evidence" value="ECO:0007669"/>
    <property type="project" value="InterPro"/>
</dbReference>